<evidence type="ECO:0000313" key="2">
    <source>
        <dbReference type="EMBL" id="GEO39816.1"/>
    </source>
</evidence>
<dbReference type="EMBL" id="BJYZ01000018">
    <property type="protein sequence ID" value="GEO39816.1"/>
    <property type="molecule type" value="Genomic_DNA"/>
</dbReference>
<evidence type="ECO:0000313" key="3">
    <source>
        <dbReference type="Proteomes" id="UP000321523"/>
    </source>
</evidence>
<comment type="caution">
    <text evidence="2">The sequence shown here is derived from an EMBL/GenBank/DDBJ whole genome shotgun (WGS) entry which is preliminary data.</text>
</comment>
<proteinExistence type="predicted"/>
<dbReference type="Proteomes" id="UP000321523">
    <property type="component" value="Unassembled WGS sequence"/>
</dbReference>
<dbReference type="PANTHER" id="PTHR39081">
    <property type="entry name" value="MUT7-C DOMAIN-CONTAINING PROTEIN"/>
    <property type="match status" value="1"/>
</dbReference>
<dbReference type="Pfam" id="PF01927">
    <property type="entry name" value="Mut7-C"/>
    <property type="match status" value="1"/>
</dbReference>
<evidence type="ECO:0000259" key="1">
    <source>
        <dbReference type="Pfam" id="PF01927"/>
    </source>
</evidence>
<sequence length="164" mass="18232">MDWRIQGSGVRFLCDEMLHRLGRWLRGAGYDTVIAEGGDPDGVLLARALADGRKLLTRDRAILQRKRANEVVVMLNSDAVRAQAGFLGQTLGVDWLLDPFSRCMVCNTVLTPAAPEMDRMVPARIRDQGVPIHFCPGCGRLYWPGSHESRIRATLLDFARASGR</sequence>
<gene>
    <name evidence="2" type="ORF">SAE02_39640</name>
</gene>
<dbReference type="InterPro" id="IPR002782">
    <property type="entry name" value="Mut7-C_RNAse_dom"/>
</dbReference>
<protein>
    <recommendedName>
        <fullName evidence="1">Mut7-C RNAse domain-containing protein</fullName>
    </recommendedName>
</protein>
<dbReference type="AlphaFoldDB" id="A0A512DTM9"/>
<keyword evidence="3" id="KW-1185">Reference proteome</keyword>
<dbReference type="PANTHER" id="PTHR39081:SF1">
    <property type="entry name" value="MUT7-C RNASE DOMAIN-CONTAINING PROTEIN"/>
    <property type="match status" value="1"/>
</dbReference>
<feature type="domain" description="Mut7-C RNAse" evidence="1">
    <location>
        <begin position="11"/>
        <end position="154"/>
    </location>
</feature>
<organism evidence="2 3">
    <name type="scientific">Skermanella aerolata</name>
    <dbReference type="NCBI Taxonomy" id="393310"/>
    <lineage>
        <taxon>Bacteria</taxon>
        <taxon>Pseudomonadati</taxon>
        <taxon>Pseudomonadota</taxon>
        <taxon>Alphaproteobacteria</taxon>
        <taxon>Rhodospirillales</taxon>
        <taxon>Azospirillaceae</taxon>
        <taxon>Skermanella</taxon>
    </lineage>
</organism>
<accession>A0A512DTM9</accession>
<name>A0A512DTM9_9PROT</name>
<reference evidence="2 3" key="1">
    <citation type="submission" date="2019-07" db="EMBL/GenBank/DDBJ databases">
        <title>Whole genome shotgun sequence of Skermanella aerolata NBRC 106429.</title>
        <authorList>
            <person name="Hosoyama A."/>
            <person name="Uohara A."/>
            <person name="Ohji S."/>
            <person name="Ichikawa N."/>
        </authorList>
    </citation>
    <scope>NUCLEOTIDE SEQUENCE [LARGE SCALE GENOMIC DNA]</scope>
    <source>
        <strain evidence="2 3">NBRC 106429</strain>
    </source>
</reference>